<dbReference type="Proteomes" id="UP000576729">
    <property type="component" value="Unassembled WGS sequence"/>
</dbReference>
<evidence type="ECO:0000313" key="3">
    <source>
        <dbReference type="Proteomes" id="UP000576729"/>
    </source>
</evidence>
<feature type="non-terminal residue" evidence="2">
    <location>
        <position position="79"/>
    </location>
</feature>
<dbReference type="InterPro" id="IPR008979">
    <property type="entry name" value="Galactose-bd-like_sf"/>
</dbReference>
<dbReference type="Pfam" id="PF01404">
    <property type="entry name" value="Ephrin_lbd"/>
    <property type="match status" value="1"/>
</dbReference>
<evidence type="ECO:0000313" key="2">
    <source>
        <dbReference type="EMBL" id="NXY61262.1"/>
    </source>
</evidence>
<keyword evidence="3" id="KW-1185">Reference proteome</keyword>
<feature type="domain" description="Eph LBD" evidence="1">
    <location>
        <begin position="1"/>
        <end position="79"/>
    </location>
</feature>
<dbReference type="AlphaFoldDB" id="A0A7L4L7M5"/>
<name>A0A7L4L7M5_9CORV</name>
<comment type="caution">
    <text evidence="2">The sequence shown here is derived from an EMBL/GenBank/DDBJ whole genome shotgun (WGS) entry which is preliminary data.</text>
</comment>
<evidence type="ECO:0000259" key="1">
    <source>
        <dbReference type="PROSITE" id="PS51550"/>
    </source>
</evidence>
<dbReference type="PROSITE" id="PS51550">
    <property type="entry name" value="EPH_LBD"/>
    <property type="match status" value="1"/>
</dbReference>
<feature type="non-terminal residue" evidence="2">
    <location>
        <position position="1"/>
    </location>
</feature>
<dbReference type="InterPro" id="IPR001090">
    <property type="entry name" value="Ephrin_rcpt_lig-bd_dom"/>
</dbReference>
<organism evidence="2 3">
    <name type="scientific">Callaeas wilsoni</name>
    <name type="common">North Island kokako</name>
    <dbReference type="NCBI Taxonomy" id="1347786"/>
    <lineage>
        <taxon>Eukaryota</taxon>
        <taxon>Metazoa</taxon>
        <taxon>Chordata</taxon>
        <taxon>Craniata</taxon>
        <taxon>Vertebrata</taxon>
        <taxon>Euteleostomi</taxon>
        <taxon>Archelosauria</taxon>
        <taxon>Archosauria</taxon>
        <taxon>Dinosauria</taxon>
        <taxon>Saurischia</taxon>
        <taxon>Theropoda</taxon>
        <taxon>Coelurosauria</taxon>
        <taxon>Aves</taxon>
        <taxon>Neognathae</taxon>
        <taxon>Neoaves</taxon>
        <taxon>Telluraves</taxon>
        <taxon>Australaves</taxon>
        <taxon>Passeriformes</taxon>
        <taxon>Corvoidea</taxon>
        <taxon>Callaeidae</taxon>
        <taxon>Callaeas</taxon>
    </lineage>
</organism>
<accession>A0A7L4L7M5</accession>
<gene>
    <name evidence="2" type="primary">Ephb4_0</name>
    <name evidence="2" type="ORF">CALWIL_R16094</name>
</gene>
<reference evidence="2 3" key="1">
    <citation type="submission" date="2019-09" db="EMBL/GenBank/DDBJ databases">
        <title>Bird 10,000 Genomes (B10K) Project - Family phase.</title>
        <authorList>
            <person name="Zhang G."/>
        </authorList>
    </citation>
    <scope>NUCLEOTIDE SEQUENCE [LARGE SCALE GENOMIC DNA]</scope>
    <source>
        <strain evidence="2">B10K-OTA-212792</strain>
        <tissue evidence="2">Blood</tissue>
    </source>
</reference>
<dbReference type="Gene3D" id="2.60.120.260">
    <property type="entry name" value="Galactose-binding domain-like"/>
    <property type="match status" value="1"/>
</dbReference>
<protein>
    <submittedName>
        <fullName evidence="2">EPHB4 protein</fullName>
    </submittedName>
</protein>
<proteinExistence type="predicted"/>
<dbReference type="EMBL" id="VWPU01013650">
    <property type="protein sequence ID" value="NXY61262.1"/>
    <property type="molecule type" value="Genomic_DNA"/>
</dbReference>
<dbReference type="SUPFAM" id="SSF49785">
    <property type="entry name" value="Galactose-binding domain-like"/>
    <property type="match status" value="1"/>
</dbReference>
<sequence length="79" mass="8621">QWEELSALDAELGGAVRTFEVCSGRGARGGPPQHSWAPPQNSWLRSRWVPRGAATTVLAEIRFTVMACDSLPRTRGTRG</sequence>